<protein>
    <recommendedName>
        <fullName evidence="2">E3 ubiquitin-protein ligase CHFR</fullName>
    </recommendedName>
</protein>
<accession>A0A8S2AMT4</accession>
<dbReference type="GO" id="GO:0005737">
    <property type="term" value="C:cytoplasm"/>
    <property type="evidence" value="ECO:0007669"/>
    <property type="project" value="UniProtKB-ARBA"/>
</dbReference>
<dbReference type="PANTHER" id="PTHR13233:SF0">
    <property type="entry name" value="MICROSPHERULE PROTEIN 1"/>
    <property type="match status" value="1"/>
</dbReference>
<dbReference type="GO" id="GO:0044545">
    <property type="term" value="C:NSL complex"/>
    <property type="evidence" value="ECO:0007669"/>
    <property type="project" value="TreeGrafter"/>
</dbReference>
<dbReference type="InterPro" id="IPR008984">
    <property type="entry name" value="SMAD_FHA_dom_sf"/>
</dbReference>
<feature type="compositionally biased region" description="Basic and acidic residues" evidence="7">
    <location>
        <begin position="995"/>
        <end position="1007"/>
    </location>
</feature>
<keyword evidence="11" id="KW-1185">Reference proteome</keyword>
<dbReference type="Pfam" id="PF13325">
    <property type="entry name" value="MCRS_N"/>
    <property type="match status" value="1"/>
</dbReference>
<dbReference type="PROSITE" id="PS00518">
    <property type="entry name" value="ZF_RING_1"/>
    <property type="match status" value="1"/>
</dbReference>
<dbReference type="SUPFAM" id="SSF48452">
    <property type="entry name" value="TPR-like"/>
    <property type="match status" value="1"/>
</dbReference>
<dbReference type="EMBL" id="LR999455">
    <property type="protein sequence ID" value="CAE6076243.1"/>
    <property type="molecule type" value="Genomic_DNA"/>
</dbReference>
<comment type="similarity">
    <text evidence="1">Belongs to the CHFR family.</text>
</comment>
<dbReference type="PANTHER" id="PTHR13233">
    <property type="entry name" value="MICROSPHERULE PROTEIN 1"/>
    <property type="match status" value="1"/>
</dbReference>
<keyword evidence="3" id="KW-0479">Metal-binding</keyword>
<organism evidence="10 11">
    <name type="scientific">Arabidopsis arenosa</name>
    <name type="common">Sand rock-cress</name>
    <name type="synonym">Cardaminopsis arenosa</name>
    <dbReference type="NCBI Taxonomy" id="38785"/>
    <lineage>
        <taxon>Eukaryota</taxon>
        <taxon>Viridiplantae</taxon>
        <taxon>Streptophyta</taxon>
        <taxon>Embryophyta</taxon>
        <taxon>Tracheophyta</taxon>
        <taxon>Spermatophyta</taxon>
        <taxon>Magnoliopsida</taxon>
        <taxon>eudicotyledons</taxon>
        <taxon>Gunneridae</taxon>
        <taxon>Pentapetalae</taxon>
        <taxon>rosids</taxon>
        <taxon>malvids</taxon>
        <taxon>Brassicales</taxon>
        <taxon>Brassicaceae</taxon>
        <taxon>Camelineae</taxon>
        <taxon>Arabidopsis</taxon>
    </lineage>
</organism>
<proteinExistence type="inferred from homology"/>
<dbReference type="SMART" id="SM00240">
    <property type="entry name" value="FHA"/>
    <property type="match status" value="1"/>
</dbReference>
<dbReference type="SUPFAM" id="SSF49879">
    <property type="entry name" value="SMAD/FHA domain"/>
    <property type="match status" value="1"/>
</dbReference>
<sequence>MGNYKNFLSRTASEATYLQYCISEPHIREMRSVAVQYINNVCYKLQPYPLLRLSQNLMMKELDVESLCHECGLETCTDPDGFAVLPAKQSTFRNPEDKFKGLLLPSRMTTSVCPFSKAARPDDASTRKQGDTAASGCPFSKAARPDDASARKQGDTAASGCPFSKAARPDDASARKQGEDGSKGCPEHEGKLNKDSTDSATVPAKCPFGYDSQTFKLGPFSCMLCQALLYESSRCVPCTHVFCKVCLTRFKDCPLCGADIESIEADENLQKMVDQFIEGHARIKRSVVNGTEKEEVENDNKKVIYADVSMERGSFLVQQAMRAFSAQNYESAKSRLAMCTEDIRDQLGREGNTPELCSQLGAVLGMLGDCSRAMGDSSSAVKHFEESVEFLMKLPLNDLEITHTLSVSLNKIGDLKYYDEDLQAARSYYDRALNVRRDAMKHHPNAPSQILDVAVSLAKVADIDRTLQNEVAATDGFKEGMKLLESLKLDAEDSALEQRRLSVLEFLKKQVEKPEQCDLDMGALAQVVPWIPEDDLLLKNAVEAGASLESLAKGAVQFSRRFSIRELQDRWHALLYDPVVSAEAAFRMTELERTNPNFPTKFGRTGYSKENKSSSRKRNAERLRSTYHSLRKKFRTEPFSSLDLGFLVPPNDSHFMDNGDATHLGLEDSHMDIIHNAFPEILAEGGCVTTHVVPEDDLQGNIPYVGGENLTFTEHAGPSGCDVVHQDSEQKLENTAHEAITTMASTDFLAQLSTSLFEEDVEPFMEVDGKEVDKSYYDGLSSLLVNSTNDTNREAFPNSTEQDPSIAPTHSGDATLDDHVMLELDGTIAIASALDPHPEIVGGVICCLLNQEDPDIPCNDDIFLSNNSHPMSVSSLARRNFKDTNNPLTTCVRDLSASKEKSEGYSVQTQKKNPGRLQGSTQGKPEMGQPSQASKFRASTSAELKNTVAPGGSTCAGSAQACSNTLLSTGTGAKDGKKETASGTLFVGSDGHGSYQEKDSENCKEKNVVPPVNESPHAKDTADGLIEITDPELEITLAEAEVEAHVCESDEDLPNYSDIEAMILDMDLEPDDQDNFDLEVAKYQSQDMKRTIIRLEQAAYSYMQRAIASRGALAVLYGRYSKHYIKKPEVLVGRSTEDLAVDIDLGREKRGSKISRRQAIIRLGDDGSFHMKNLGKYSISVNEKEVDPGQSLILKSDCLVEIRGMPFIFETNQSRMQEYLKRTGKLN</sequence>
<dbReference type="PROSITE" id="PS50089">
    <property type="entry name" value="ZF_RING_2"/>
    <property type="match status" value="1"/>
</dbReference>
<dbReference type="Pfam" id="PF03399">
    <property type="entry name" value="SAC3_GANP"/>
    <property type="match status" value="1"/>
</dbReference>
<dbReference type="Gene3D" id="1.25.40.990">
    <property type="match status" value="1"/>
</dbReference>
<dbReference type="Gene3D" id="2.60.200.20">
    <property type="match status" value="1"/>
</dbReference>
<dbReference type="InterPro" id="IPR001841">
    <property type="entry name" value="Znf_RING"/>
</dbReference>
<feature type="compositionally biased region" description="Basic and acidic residues" evidence="7">
    <location>
        <begin position="143"/>
        <end position="154"/>
    </location>
</feature>
<feature type="compositionally biased region" description="Basic and acidic residues" evidence="7">
    <location>
        <begin position="167"/>
        <end position="197"/>
    </location>
</feature>
<dbReference type="GO" id="GO:0071339">
    <property type="term" value="C:MLL1 complex"/>
    <property type="evidence" value="ECO:0007669"/>
    <property type="project" value="InterPro"/>
</dbReference>
<evidence type="ECO:0000256" key="4">
    <source>
        <dbReference type="ARBA" id="ARBA00022771"/>
    </source>
</evidence>
<dbReference type="GO" id="GO:0008270">
    <property type="term" value="F:zinc ion binding"/>
    <property type="evidence" value="ECO:0007669"/>
    <property type="project" value="UniProtKB-KW"/>
</dbReference>
<evidence type="ECO:0000256" key="6">
    <source>
        <dbReference type="PROSITE-ProRule" id="PRU00175"/>
    </source>
</evidence>
<dbReference type="GO" id="GO:0031011">
    <property type="term" value="C:Ino80 complex"/>
    <property type="evidence" value="ECO:0007669"/>
    <property type="project" value="InterPro"/>
</dbReference>
<dbReference type="SUPFAM" id="SSF57850">
    <property type="entry name" value="RING/U-box"/>
    <property type="match status" value="1"/>
</dbReference>
<feature type="region of interest" description="Disordered" evidence="7">
    <location>
        <begin position="791"/>
        <end position="812"/>
    </location>
</feature>
<feature type="domain" description="FHA" evidence="8">
    <location>
        <begin position="1130"/>
        <end position="1186"/>
    </location>
</feature>
<dbReference type="PROSITE" id="PS50006">
    <property type="entry name" value="FHA_DOMAIN"/>
    <property type="match status" value="1"/>
</dbReference>
<dbReference type="InterPro" id="IPR000253">
    <property type="entry name" value="FHA_dom"/>
</dbReference>
<dbReference type="InterPro" id="IPR017907">
    <property type="entry name" value="Znf_RING_CS"/>
</dbReference>
<keyword evidence="4 6" id="KW-0863">Zinc-finger</keyword>
<evidence type="ECO:0000259" key="9">
    <source>
        <dbReference type="PROSITE" id="PS50089"/>
    </source>
</evidence>
<feature type="region of interest" description="Disordered" evidence="7">
    <location>
        <begin position="970"/>
        <end position="1019"/>
    </location>
</feature>
<dbReference type="InterPro" id="IPR005062">
    <property type="entry name" value="SAC3/GANP/THP3_conserved"/>
</dbReference>
<evidence type="ECO:0000313" key="11">
    <source>
        <dbReference type="Proteomes" id="UP000682877"/>
    </source>
</evidence>
<dbReference type="GO" id="GO:0045944">
    <property type="term" value="P:positive regulation of transcription by RNA polymerase II"/>
    <property type="evidence" value="ECO:0007669"/>
    <property type="project" value="TreeGrafter"/>
</dbReference>
<feature type="region of interest" description="Disordered" evidence="7">
    <location>
        <begin position="115"/>
        <end position="199"/>
    </location>
</feature>
<feature type="compositionally biased region" description="Polar residues" evidence="7">
    <location>
        <begin position="905"/>
        <end position="940"/>
    </location>
</feature>
<feature type="compositionally biased region" description="Basic and acidic residues" evidence="7">
    <location>
        <begin position="607"/>
        <end position="621"/>
    </location>
</feature>
<feature type="region of interest" description="Disordered" evidence="7">
    <location>
        <begin position="597"/>
        <end position="621"/>
    </location>
</feature>
<feature type="region of interest" description="Disordered" evidence="7">
    <location>
        <begin position="894"/>
        <end position="940"/>
    </location>
</feature>
<dbReference type="Pfam" id="PF00498">
    <property type="entry name" value="FHA"/>
    <property type="match status" value="1"/>
</dbReference>
<evidence type="ECO:0000256" key="1">
    <source>
        <dbReference type="ARBA" id="ARBA00005797"/>
    </source>
</evidence>
<gene>
    <name evidence="10" type="ORF">AARE701A_LOCUS13378</name>
</gene>
<dbReference type="InterPro" id="IPR013083">
    <property type="entry name" value="Znf_RING/FYVE/PHD"/>
</dbReference>
<dbReference type="Gene3D" id="3.30.40.10">
    <property type="entry name" value="Zinc/RING finger domain, C3HC4 (zinc finger)"/>
    <property type="match status" value="1"/>
</dbReference>
<dbReference type="FunFam" id="2.60.200.20:FF:000052">
    <property type="entry name" value="Microspherule protein 1"/>
    <property type="match status" value="1"/>
</dbReference>
<evidence type="ECO:0000256" key="7">
    <source>
        <dbReference type="SAM" id="MobiDB-lite"/>
    </source>
</evidence>
<dbReference type="GO" id="GO:0002151">
    <property type="term" value="F:G-quadruplex RNA binding"/>
    <property type="evidence" value="ECO:0007669"/>
    <property type="project" value="InterPro"/>
</dbReference>
<evidence type="ECO:0000256" key="5">
    <source>
        <dbReference type="ARBA" id="ARBA00022833"/>
    </source>
</evidence>
<keyword evidence="5" id="KW-0862">Zinc</keyword>
<dbReference type="Proteomes" id="UP000682877">
    <property type="component" value="Chromosome 5"/>
</dbReference>
<feature type="domain" description="RING-type" evidence="9">
    <location>
        <begin position="222"/>
        <end position="256"/>
    </location>
</feature>
<dbReference type="InterPro" id="IPR025999">
    <property type="entry name" value="MCRS_N"/>
</dbReference>
<dbReference type="Gene3D" id="1.25.40.10">
    <property type="entry name" value="Tetratricopeptide repeat domain"/>
    <property type="match status" value="1"/>
</dbReference>
<evidence type="ECO:0000256" key="2">
    <source>
        <dbReference type="ARBA" id="ARBA00017908"/>
    </source>
</evidence>
<dbReference type="AlphaFoldDB" id="A0A8S2AMT4"/>
<name>A0A8S2AMT4_ARAAE</name>
<dbReference type="InterPro" id="IPR011990">
    <property type="entry name" value="TPR-like_helical_dom_sf"/>
</dbReference>
<evidence type="ECO:0000313" key="10">
    <source>
        <dbReference type="EMBL" id="CAE6076243.1"/>
    </source>
</evidence>
<evidence type="ECO:0000259" key="8">
    <source>
        <dbReference type="PROSITE" id="PS50006"/>
    </source>
</evidence>
<dbReference type="CDD" id="cd22687">
    <property type="entry name" value="FHA_MCRS1"/>
    <property type="match status" value="1"/>
</dbReference>
<dbReference type="InterPro" id="IPR037912">
    <property type="entry name" value="MCRS1"/>
</dbReference>
<reference evidence="10" key="1">
    <citation type="submission" date="2021-01" db="EMBL/GenBank/DDBJ databases">
        <authorList>
            <person name="Bezrukov I."/>
        </authorList>
    </citation>
    <scope>NUCLEOTIDE SEQUENCE</scope>
</reference>
<feature type="compositionally biased region" description="Basic and acidic residues" evidence="7">
    <location>
        <begin position="119"/>
        <end position="130"/>
    </location>
</feature>
<evidence type="ECO:0000256" key="3">
    <source>
        <dbReference type="ARBA" id="ARBA00022723"/>
    </source>
</evidence>